<dbReference type="Proteomes" id="UP000030481">
    <property type="component" value="Unassembled WGS sequence"/>
</dbReference>
<dbReference type="NCBIfam" id="TIGR00526">
    <property type="entry name" value="folB_dom"/>
    <property type="match status" value="1"/>
</dbReference>
<feature type="domain" description="Dihydroneopterin aldolase/epimerase" evidence="7">
    <location>
        <begin position="5"/>
        <end position="115"/>
    </location>
</feature>
<dbReference type="SMART" id="SM00905">
    <property type="entry name" value="FolB"/>
    <property type="match status" value="1"/>
</dbReference>
<comment type="similarity">
    <text evidence="3 6">Belongs to the DHNA family.</text>
</comment>
<evidence type="ECO:0000313" key="9">
    <source>
        <dbReference type="Proteomes" id="UP000030481"/>
    </source>
</evidence>
<keyword evidence="4 6" id="KW-0289">Folate biosynthesis</keyword>
<evidence type="ECO:0000259" key="7">
    <source>
        <dbReference type="SMART" id="SM00905"/>
    </source>
</evidence>
<dbReference type="NCBIfam" id="TIGR00525">
    <property type="entry name" value="folB"/>
    <property type="match status" value="1"/>
</dbReference>
<dbReference type="InterPro" id="IPR006156">
    <property type="entry name" value="Dihydroneopterin_aldolase"/>
</dbReference>
<proteinExistence type="inferred from homology"/>
<sequence>METFLKIENIKLWARVGVLDKERELGQLFILDIFLWTDFEKCTVSDDIKKTVDYSKLVQILKEQSKKIYCFTIEKYSNSILEIIDQEFKLSKIKIILTKCNPPITGFDGKVSIVRILENN</sequence>
<reference evidence="9" key="1">
    <citation type="journal article" date="2014" name="Sci. Data">
        <title>Genomes of diverse isolates of the marine cyanobacterium Prochlorococcus.</title>
        <authorList>
            <person name="Biller S."/>
            <person name="Berube P."/>
            <person name="Thompson J."/>
            <person name="Kelly L."/>
            <person name="Roggensack S."/>
            <person name="Awad L."/>
            <person name="Roache-Johnson K."/>
            <person name="Ding H."/>
            <person name="Giovannoni S.J."/>
            <person name="Moore L.R."/>
            <person name="Chisholm S.W."/>
        </authorList>
    </citation>
    <scope>NUCLEOTIDE SEQUENCE [LARGE SCALE GENOMIC DNA]</scope>
</reference>
<evidence type="ECO:0000256" key="1">
    <source>
        <dbReference type="ARBA" id="ARBA00001353"/>
    </source>
</evidence>
<evidence type="ECO:0000256" key="5">
    <source>
        <dbReference type="ARBA" id="ARBA00023239"/>
    </source>
</evidence>
<dbReference type="GO" id="GO:0004150">
    <property type="term" value="F:dihydroneopterin aldolase activity"/>
    <property type="evidence" value="ECO:0007669"/>
    <property type="project" value="UniProtKB-UniRule"/>
</dbReference>
<protein>
    <recommendedName>
        <fullName evidence="6">7,8-dihydroneopterin aldolase</fullName>
        <ecNumber evidence="6">4.1.2.25</ecNumber>
    </recommendedName>
</protein>
<organism evidence="8 9">
    <name type="scientific">Prochlorococcus marinus str. MIT 9401</name>
    <dbReference type="NCBI Taxonomy" id="167551"/>
    <lineage>
        <taxon>Bacteria</taxon>
        <taxon>Bacillati</taxon>
        <taxon>Cyanobacteriota</taxon>
        <taxon>Cyanophyceae</taxon>
        <taxon>Synechococcales</taxon>
        <taxon>Prochlorococcaceae</taxon>
        <taxon>Prochlorococcus</taxon>
    </lineage>
</organism>
<dbReference type="EC" id="4.1.2.25" evidence="6"/>
<evidence type="ECO:0000256" key="4">
    <source>
        <dbReference type="ARBA" id="ARBA00022909"/>
    </source>
</evidence>
<dbReference type="GO" id="GO:0046654">
    <property type="term" value="P:tetrahydrofolate biosynthetic process"/>
    <property type="evidence" value="ECO:0007669"/>
    <property type="project" value="UniProtKB-UniRule"/>
</dbReference>
<dbReference type="Gene3D" id="3.30.1130.10">
    <property type="match status" value="1"/>
</dbReference>
<evidence type="ECO:0000256" key="2">
    <source>
        <dbReference type="ARBA" id="ARBA00005013"/>
    </source>
</evidence>
<dbReference type="GO" id="GO:0005737">
    <property type="term" value="C:cytoplasm"/>
    <property type="evidence" value="ECO:0007669"/>
    <property type="project" value="TreeGrafter"/>
</dbReference>
<dbReference type="RefSeq" id="WP_032517718.1">
    <property type="nucleotide sequence ID" value="NZ_JNAR01000016.1"/>
</dbReference>
<comment type="pathway">
    <text evidence="2 6">Cofactor biosynthesis; tetrahydrofolate biosynthesis; 2-amino-4-hydroxy-6-hydroxymethyl-7,8-dihydropteridine diphosphate from 7,8-dihydroneopterin triphosphate: step 3/4.</text>
</comment>
<name>A0A0A2B3L2_PROMR</name>
<dbReference type="InterPro" id="IPR006157">
    <property type="entry name" value="FolB_dom"/>
</dbReference>
<dbReference type="PANTHER" id="PTHR42844">
    <property type="entry name" value="DIHYDRONEOPTERIN ALDOLASE 1-RELATED"/>
    <property type="match status" value="1"/>
</dbReference>
<dbReference type="PANTHER" id="PTHR42844:SF1">
    <property type="entry name" value="DIHYDRONEOPTERIN ALDOLASE 1-RELATED"/>
    <property type="match status" value="1"/>
</dbReference>
<comment type="catalytic activity">
    <reaction evidence="1 6">
        <text>7,8-dihydroneopterin = 6-hydroxymethyl-7,8-dihydropterin + glycolaldehyde</text>
        <dbReference type="Rhea" id="RHEA:10540"/>
        <dbReference type="ChEBI" id="CHEBI:17001"/>
        <dbReference type="ChEBI" id="CHEBI:17071"/>
        <dbReference type="ChEBI" id="CHEBI:44841"/>
        <dbReference type="EC" id="4.1.2.25"/>
    </reaction>
</comment>
<dbReference type="EMBL" id="JNAR01000016">
    <property type="protein sequence ID" value="KGG07385.1"/>
    <property type="molecule type" value="Genomic_DNA"/>
</dbReference>
<evidence type="ECO:0000256" key="3">
    <source>
        <dbReference type="ARBA" id="ARBA00005708"/>
    </source>
</evidence>
<keyword evidence="5 6" id="KW-0456">Lyase</keyword>
<evidence type="ECO:0000313" key="8">
    <source>
        <dbReference type="EMBL" id="KGG07385.1"/>
    </source>
</evidence>
<dbReference type="Pfam" id="PF02152">
    <property type="entry name" value="FolB"/>
    <property type="match status" value="1"/>
</dbReference>
<accession>A0A0A2B3L2</accession>
<dbReference type="InterPro" id="IPR043133">
    <property type="entry name" value="GTP-CH-I_C/QueF"/>
</dbReference>
<dbReference type="UniPathway" id="UPA00077">
    <property type="reaction ID" value="UER00154"/>
</dbReference>
<dbReference type="GO" id="GO:0046656">
    <property type="term" value="P:folic acid biosynthetic process"/>
    <property type="evidence" value="ECO:0007669"/>
    <property type="project" value="UniProtKB-UniRule"/>
</dbReference>
<comment type="function">
    <text evidence="6">Catalyzes the conversion of 7,8-dihydroneopterin to 6-hydroxymethyl-7,8-dihydropterin.</text>
</comment>
<dbReference type="AlphaFoldDB" id="A0A0A2B3L2"/>
<evidence type="ECO:0000256" key="6">
    <source>
        <dbReference type="RuleBase" id="RU362079"/>
    </source>
</evidence>
<gene>
    <name evidence="8" type="ORF">EV01_1723</name>
</gene>
<dbReference type="SUPFAM" id="SSF55620">
    <property type="entry name" value="Tetrahydrobiopterin biosynthesis enzymes-like"/>
    <property type="match status" value="1"/>
</dbReference>
<comment type="caution">
    <text evidence="8">The sequence shown here is derived from an EMBL/GenBank/DDBJ whole genome shotgun (WGS) entry which is preliminary data.</text>
</comment>